<keyword evidence="8" id="KW-0282">Flagellum</keyword>
<proteinExistence type="inferred from homology"/>
<comment type="subunit">
    <text evidence="6">The basal body constitutes a major portion of the flagellar organelle and consists of a number of rings mounted on a central rod.</text>
</comment>
<keyword evidence="4 6" id="KW-0975">Bacterial flagellum</keyword>
<evidence type="ECO:0000256" key="1">
    <source>
        <dbReference type="ARBA" id="ARBA00004117"/>
    </source>
</evidence>
<feature type="domain" description="Flagellar basal body rod protein N-terminal" evidence="7">
    <location>
        <begin position="8"/>
        <end position="37"/>
    </location>
</feature>
<dbReference type="InterPro" id="IPR006300">
    <property type="entry name" value="FlgB"/>
</dbReference>
<comment type="subcellular location">
    <subcellularLocation>
        <location evidence="1 6">Bacterial flagellum basal body</location>
    </subcellularLocation>
</comment>
<comment type="function">
    <text evidence="5 6">Structural component of flagellum, the bacterial motility apparatus. Part of the rod structure of flagellar basal body.</text>
</comment>
<evidence type="ECO:0000256" key="3">
    <source>
        <dbReference type="ARBA" id="ARBA00014376"/>
    </source>
</evidence>
<dbReference type="Pfam" id="PF00460">
    <property type="entry name" value="Flg_bb_rod"/>
    <property type="match status" value="1"/>
</dbReference>
<protein>
    <recommendedName>
        <fullName evidence="3 6">Flagellar basal body rod protein FlgB</fullName>
    </recommendedName>
</protein>
<keyword evidence="8" id="KW-0966">Cell projection</keyword>
<evidence type="ECO:0000256" key="6">
    <source>
        <dbReference type="PIRNR" id="PIRNR002889"/>
    </source>
</evidence>
<name>A0A1Z5HTP9_9FIRM</name>
<evidence type="ECO:0000256" key="4">
    <source>
        <dbReference type="ARBA" id="ARBA00023143"/>
    </source>
</evidence>
<dbReference type="AlphaFoldDB" id="A0A1Z5HTP9"/>
<dbReference type="RefSeq" id="WP_088554283.1">
    <property type="nucleotide sequence ID" value="NZ_BDGJ01000111.1"/>
</dbReference>
<dbReference type="NCBIfam" id="TIGR01396">
    <property type="entry name" value="FlgB"/>
    <property type="match status" value="1"/>
</dbReference>
<sequence>MFNQRAFQVLEKALEAASLRQQAISHNLANVNTPGFKKAYVTFEEDLKRALGMQKKIELEQTHPRHLPMPVSLRQVEPQVQRDHSTSLRNDGNNVDIDEEMAKLAMNTINYNAAVQLLNARLGMLRYAINEGRK</sequence>
<reference evidence="9" key="1">
    <citation type="journal article" date="2017" name="Appl. Environ. Microbiol.">
        <title>Genomic Analysis of Calderihabitans maritimus KKC1, a Thermophilic, Hydrogenogenic, Carboxydotrophic Bacterium Isolated from Marine Sediment.</title>
        <authorList>
            <person name="Omae K."/>
            <person name="Yoneda Y."/>
            <person name="Fukuyama Y."/>
            <person name="Yoshida T."/>
            <person name="Sako Y."/>
        </authorList>
    </citation>
    <scope>NUCLEOTIDE SEQUENCE [LARGE SCALE GENOMIC DNA]</scope>
    <source>
        <strain evidence="9">KKC1</strain>
    </source>
</reference>
<organism evidence="8 9">
    <name type="scientific">Calderihabitans maritimus</name>
    <dbReference type="NCBI Taxonomy" id="1246530"/>
    <lineage>
        <taxon>Bacteria</taxon>
        <taxon>Bacillati</taxon>
        <taxon>Bacillota</taxon>
        <taxon>Clostridia</taxon>
        <taxon>Neomoorellales</taxon>
        <taxon>Calderihabitantaceae</taxon>
        <taxon>Calderihabitans</taxon>
    </lineage>
</organism>
<evidence type="ECO:0000313" key="8">
    <source>
        <dbReference type="EMBL" id="GAW92913.1"/>
    </source>
</evidence>
<evidence type="ECO:0000256" key="2">
    <source>
        <dbReference type="ARBA" id="ARBA00009677"/>
    </source>
</evidence>
<dbReference type="InterPro" id="IPR001444">
    <property type="entry name" value="Flag_bb_rod_N"/>
</dbReference>
<gene>
    <name evidence="8" type="ORF">KKC1_20590</name>
</gene>
<evidence type="ECO:0000313" key="9">
    <source>
        <dbReference type="Proteomes" id="UP000197032"/>
    </source>
</evidence>
<dbReference type="OrthoDB" id="9792068at2"/>
<keyword evidence="9" id="KW-1185">Reference proteome</keyword>
<accession>A0A1Z5HTP9</accession>
<dbReference type="EMBL" id="BDGJ01000111">
    <property type="protein sequence ID" value="GAW92913.1"/>
    <property type="molecule type" value="Genomic_DNA"/>
</dbReference>
<dbReference type="GO" id="GO:0030694">
    <property type="term" value="C:bacterial-type flagellum basal body, rod"/>
    <property type="evidence" value="ECO:0007669"/>
    <property type="project" value="InterPro"/>
</dbReference>
<dbReference type="GO" id="GO:0071978">
    <property type="term" value="P:bacterial-type flagellum-dependent swarming motility"/>
    <property type="evidence" value="ECO:0007669"/>
    <property type="project" value="TreeGrafter"/>
</dbReference>
<keyword evidence="8" id="KW-0969">Cilium</keyword>
<dbReference type="PANTHER" id="PTHR30435">
    <property type="entry name" value="FLAGELLAR PROTEIN"/>
    <property type="match status" value="1"/>
</dbReference>
<evidence type="ECO:0000256" key="5">
    <source>
        <dbReference type="ARBA" id="ARBA00024934"/>
    </source>
</evidence>
<dbReference type="PIRSF" id="PIRSF002889">
    <property type="entry name" value="Rod_FlgB"/>
    <property type="match status" value="1"/>
</dbReference>
<dbReference type="PANTHER" id="PTHR30435:SF12">
    <property type="entry name" value="FLAGELLAR BASAL BODY ROD PROTEIN FLGB"/>
    <property type="match status" value="1"/>
</dbReference>
<comment type="similarity">
    <text evidence="2 6">Belongs to the flagella basal body rod proteins family.</text>
</comment>
<evidence type="ECO:0000259" key="7">
    <source>
        <dbReference type="Pfam" id="PF00460"/>
    </source>
</evidence>
<dbReference type="Proteomes" id="UP000197032">
    <property type="component" value="Unassembled WGS sequence"/>
</dbReference>
<comment type="caution">
    <text evidence="8">The sequence shown here is derived from an EMBL/GenBank/DDBJ whole genome shotgun (WGS) entry which is preliminary data.</text>
</comment>